<reference evidence="3" key="1">
    <citation type="journal article" date="2019" name="Int. J. Syst. Evol. Microbiol.">
        <title>The Global Catalogue of Microorganisms (GCM) 10K type strain sequencing project: providing services to taxonomists for standard genome sequencing and annotation.</title>
        <authorList>
            <consortium name="The Broad Institute Genomics Platform"/>
            <consortium name="The Broad Institute Genome Sequencing Center for Infectious Disease"/>
            <person name="Wu L."/>
            <person name="Ma J."/>
        </authorList>
    </citation>
    <scope>NUCLEOTIDE SEQUENCE [LARGE SCALE GENOMIC DNA]</scope>
    <source>
        <strain evidence="3">CCUG 53903</strain>
    </source>
</reference>
<dbReference type="InterPro" id="IPR039422">
    <property type="entry name" value="MarR/SlyA-like"/>
</dbReference>
<dbReference type="RefSeq" id="WP_379520607.1">
    <property type="nucleotide sequence ID" value="NZ_JBHSPA010000061.1"/>
</dbReference>
<dbReference type="PANTHER" id="PTHR33164">
    <property type="entry name" value="TRANSCRIPTIONAL REGULATOR, MARR FAMILY"/>
    <property type="match status" value="1"/>
</dbReference>
<name>A0ABW1D1N1_9ACTN</name>
<sequence length="164" mass="17818">MLETSRPELLGLVQKAVRAYTASAVLYSQAIADQLGLNATDARCLDILSRTGPITAGQLAELTGLTTGAITGVVDRLEKPGYVRRVRDAEDRRRVIIMPIPEEELPINASLETGGRRVKELLDGYSNEQLSVIYDFLSRSVSMTPAETANVREMTGRNVAAQDG</sequence>
<dbReference type="InterPro" id="IPR000835">
    <property type="entry name" value="HTH_MarR-typ"/>
</dbReference>
<dbReference type="EMBL" id="JBHSPA010000061">
    <property type="protein sequence ID" value="MFC5831128.1"/>
    <property type="molecule type" value="Genomic_DNA"/>
</dbReference>
<keyword evidence="3" id="KW-1185">Reference proteome</keyword>
<comment type="caution">
    <text evidence="2">The sequence shown here is derived from an EMBL/GenBank/DDBJ whole genome shotgun (WGS) entry which is preliminary data.</text>
</comment>
<dbReference type="InterPro" id="IPR036390">
    <property type="entry name" value="WH_DNA-bd_sf"/>
</dbReference>
<dbReference type="InterPro" id="IPR036388">
    <property type="entry name" value="WH-like_DNA-bd_sf"/>
</dbReference>
<dbReference type="SUPFAM" id="SSF46785">
    <property type="entry name" value="Winged helix' DNA-binding domain"/>
    <property type="match status" value="1"/>
</dbReference>
<feature type="domain" description="HTH marR-type" evidence="1">
    <location>
        <begin position="6"/>
        <end position="142"/>
    </location>
</feature>
<organism evidence="2 3">
    <name type="scientific">Nonomuraea insulae</name>
    <dbReference type="NCBI Taxonomy" id="1616787"/>
    <lineage>
        <taxon>Bacteria</taxon>
        <taxon>Bacillati</taxon>
        <taxon>Actinomycetota</taxon>
        <taxon>Actinomycetes</taxon>
        <taxon>Streptosporangiales</taxon>
        <taxon>Streptosporangiaceae</taxon>
        <taxon>Nonomuraea</taxon>
    </lineage>
</organism>
<dbReference type="PRINTS" id="PR00598">
    <property type="entry name" value="HTHMARR"/>
</dbReference>
<accession>A0ABW1D1N1</accession>
<dbReference type="PROSITE" id="PS50995">
    <property type="entry name" value="HTH_MARR_2"/>
    <property type="match status" value="1"/>
</dbReference>
<evidence type="ECO:0000313" key="3">
    <source>
        <dbReference type="Proteomes" id="UP001596058"/>
    </source>
</evidence>
<proteinExistence type="predicted"/>
<dbReference type="Gene3D" id="1.10.10.10">
    <property type="entry name" value="Winged helix-like DNA-binding domain superfamily/Winged helix DNA-binding domain"/>
    <property type="match status" value="1"/>
</dbReference>
<protein>
    <submittedName>
        <fullName evidence="2">MarR family winged helix-turn-helix transcriptional regulator</fullName>
    </submittedName>
</protein>
<dbReference type="SMART" id="SM00347">
    <property type="entry name" value="HTH_MARR"/>
    <property type="match status" value="1"/>
</dbReference>
<evidence type="ECO:0000259" key="1">
    <source>
        <dbReference type="PROSITE" id="PS50995"/>
    </source>
</evidence>
<dbReference type="Proteomes" id="UP001596058">
    <property type="component" value="Unassembled WGS sequence"/>
</dbReference>
<dbReference type="PANTHER" id="PTHR33164:SF106">
    <property type="entry name" value="TRANSCRIPTIONAL REGULATORY PROTEIN"/>
    <property type="match status" value="1"/>
</dbReference>
<evidence type="ECO:0000313" key="2">
    <source>
        <dbReference type="EMBL" id="MFC5831128.1"/>
    </source>
</evidence>
<dbReference type="Pfam" id="PF01047">
    <property type="entry name" value="MarR"/>
    <property type="match status" value="1"/>
</dbReference>
<gene>
    <name evidence="2" type="ORF">ACFPZ3_45360</name>
</gene>